<gene>
    <name evidence="2" type="ORF">DES52_11724</name>
</gene>
<organism evidence="2 3">
    <name type="scientific">Deinococcus yavapaiensis KR-236</name>
    <dbReference type="NCBI Taxonomy" id="694435"/>
    <lineage>
        <taxon>Bacteria</taxon>
        <taxon>Thermotogati</taxon>
        <taxon>Deinococcota</taxon>
        <taxon>Deinococci</taxon>
        <taxon>Deinococcales</taxon>
        <taxon>Deinococcaceae</taxon>
        <taxon>Deinococcus</taxon>
    </lineage>
</organism>
<dbReference type="EMBL" id="QJSX01000017">
    <property type="protein sequence ID" value="PYE50506.1"/>
    <property type="molecule type" value="Genomic_DNA"/>
</dbReference>
<accession>A0A318S0T8</accession>
<dbReference type="RefSeq" id="WP_146237375.1">
    <property type="nucleotide sequence ID" value="NZ_QJSX01000017.1"/>
</dbReference>
<dbReference type="OrthoDB" id="2350893at2"/>
<dbReference type="InterPro" id="IPR016181">
    <property type="entry name" value="Acyl_CoA_acyltransferase"/>
</dbReference>
<feature type="domain" description="N-acetyltransferase" evidence="1">
    <location>
        <begin position="136"/>
        <end position="277"/>
    </location>
</feature>
<dbReference type="AlphaFoldDB" id="A0A318S0T8"/>
<reference evidence="2 3" key="1">
    <citation type="submission" date="2018-06" db="EMBL/GenBank/DDBJ databases">
        <title>Genomic Encyclopedia of Type Strains, Phase IV (KMG-IV): sequencing the most valuable type-strain genomes for metagenomic binning, comparative biology and taxonomic classification.</title>
        <authorList>
            <person name="Goeker M."/>
        </authorList>
    </citation>
    <scope>NUCLEOTIDE SEQUENCE [LARGE SCALE GENOMIC DNA]</scope>
    <source>
        <strain evidence="2 3">DSM 18048</strain>
    </source>
</reference>
<dbReference type="SUPFAM" id="SSF55729">
    <property type="entry name" value="Acyl-CoA N-acyltransferases (Nat)"/>
    <property type="match status" value="1"/>
</dbReference>
<dbReference type="InterPro" id="IPR000182">
    <property type="entry name" value="GNAT_dom"/>
</dbReference>
<evidence type="ECO:0000259" key="1">
    <source>
        <dbReference type="PROSITE" id="PS51186"/>
    </source>
</evidence>
<dbReference type="Gene3D" id="3.40.630.30">
    <property type="match status" value="1"/>
</dbReference>
<dbReference type="GO" id="GO:0016747">
    <property type="term" value="F:acyltransferase activity, transferring groups other than amino-acyl groups"/>
    <property type="evidence" value="ECO:0007669"/>
    <property type="project" value="InterPro"/>
</dbReference>
<dbReference type="PROSITE" id="PS51186">
    <property type="entry name" value="GNAT"/>
    <property type="match status" value="1"/>
</dbReference>
<keyword evidence="3" id="KW-1185">Reference proteome</keyword>
<comment type="caution">
    <text evidence="2">The sequence shown here is derived from an EMBL/GenBank/DDBJ whole genome shotgun (WGS) entry which is preliminary data.</text>
</comment>
<protein>
    <recommendedName>
        <fullName evidence="1">N-acetyltransferase domain-containing protein</fullName>
    </recommendedName>
</protein>
<sequence length="277" mass="29499">MVAPPVLTSTLIERLESTIARKGREALLRAAKLPGNPYEVTVAQHGELFAHRVATLPHLPWYNSVVGLNDLTCPALDDVLSLYTSSGITPSVSVWATRLTPTVGAALFDRGFTPCGVGATLYATATAPRTVTVPGVMVRELAAGEEMETFNEVLLSGYAFTHPAQRALAVLEHNAPDVRRYLAVVEGEPAAVATLYVHDETAFLTGATTLPAMRGRGAQMALIRARLADVAGVCEFATVTTAFTSRSQQNLEKNGFRVAQIKTTWTPRGSLVGPGKG</sequence>
<proteinExistence type="predicted"/>
<evidence type="ECO:0000313" key="3">
    <source>
        <dbReference type="Proteomes" id="UP000248326"/>
    </source>
</evidence>
<name>A0A318S0T8_9DEIO</name>
<dbReference type="Proteomes" id="UP000248326">
    <property type="component" value="Unassembled WGS sequence"/>
</dbReference>
<evidence type="ECO:0000313" key="2">
    <source>
        <dbReference type="EMBL" id="PYE50506.1"/>
    </source>
</evidence>